<proteinExistence type="inferred from homology"/>
<dbReference type="InterPro" id="IPR002347">
    <property type="entry name" value="SDR_fam"/>
</dbReference>
<evidence type="ECO:0000313" key="11">
    <source>
        <dbReference type="Proteomes" id="UP001357223"/>
    </source>
</evidence>
<dbReference type="PANTHER" id="PTHR42879">
    <property type="entry name" value="3-OXOACYL-(ACYL-CARRIER-PROTEIN) REDUCTASE"/>
    <property type="match status" value="1"/>
</dbReference>
<dbReference type="RefSeq" id="WP_338448350.1">
    <property type="nucleotide sequence ID" value="NZ_CP137640.1"/>
</dbReference>
<keyword evidence="11" id="KW-1185">Reference proteome</keyword>
<dbReference type="CDD" id="cd05333">
    <property type="entry name" value="BKR_SDR_c"/>
    <property type="match status" value="1"/>
</dbReference>
<comment type="similarity">
    <text evidence="2 8">Belongs to the short-chain dehydrogenases/reductases (SDR) family.</text>
</comment>
<evidence type="ECO:0000256" key="7">
    <source>
        <dbReference type="ARBA" id="ARBA00048508"/>
    </source>
</evidence>
<comment type="catalytic activity">
    <reaction evidence="7 8">
        <text>a (3R)-hydroxyacyl-[ACP] + NADP(+) = a 3-oxoacyl-[ACP] + NADPH + H(+)</text>
        <dbReference type="Rhea" id="RHEA:17397"/>
        <dbReference type="Rhea" id="RHEA-COMP:9916"/>
        <dbReference type="Rhea" id="RHEA-COMP:9945"/>
        <dbReference type="ChEBI" id="CHEBI:15378"/>
        <dbReference type="ChEBI" id="CHEBI:57783"/>
        <dbReference type="ChEBI" id="CHEBI:58349"/>
        <dbReference type="ChEBI" id="CHEBI:78776"/>
        <dbReference type="ChEBI" id="CHEBI:78827"/>
        <dbReference type="EC" id="1.1.1.100"/>
    </reaction>
</comment>
<keyword evidence="8" id="KW-0521">NADP</keyword>
<dbReference type="InterPro" id="IPR050259">
    <property type="entry name" value="SDR"/>
</dbReference>
<dbReference type="EMBL" id="CP137640">
    <property type="protein sequence ID" value="WVX79416.1"/>
    <property type="molecule type" value="Genomic_DNA"/>
</dbReference>
<dbReference type="InterPro" id="IPR036291">
    <property type="entry name" value="NAD(P)-bd_dom_sf"/>
</dbReference>
<accession>A0ABZ2CAX2</accession>
<dbReference type="NCBIfam" id="NF009464">
    <property type="entry name" value="PRK12824.1"/>
    <property type="match status" value="1"/>
</dbReference>
<keyword evidence="8" id="KW-0444">Lipid biosynthesis</keyword>
<dbReference type="Gene3D" id="3.40.50.720">
    <property type="entry name" value="NAD(P)-binding Rossmann-like Domain"/>
    <property type="match status" value="1"/>
</dbReference>
<keyword evidence="5 8" id="KW-0560">Oxidoreductase</keyword>
<evidence type="ECO:0000256" key="2">
    <source>
        <dbReference type="ARBA" id="ARBA00006484"/>
    </source>
</evidence>
<comment type="function">
    <text evidence="8">Catalyzes the NADPH-dependent reduction of beta-ketoacyl-ACP substrates to beta-hydroxyacyl-ACP products, the first reductive step in the elongation cycle of fatty acid biosynthesis.</text>
</comment>
<keyword evidence="4 8" id="KW-0276">Fatty acid metabolism</keyword>
<organism evidence="10 11">
    <name type="scientific">Niallia oryzisoli</name>
    <dbReference type="NCBI Taxonomy" id="1737571"/>
    <lineage>
        <taxon>Bacteria</taxon>
        <taxon>Bacillati</taxon>
        <taxon>Bacillota</taxon>
        <taxon>Bacilli</taxon>
        <taxon>Bacillales</taxon>
        <taxon>Bacillaceae</taxon>
        <taxon>Niallia</taxon>
    </lineage>
</organism>
<evidence type="ECO:0000256" key="1">
    <source>
        <dbReference type="ARBA" id="ARBA00005194"/>
    </source>
</evidence>
<dbReference type="InterPro" id="IPR057326">
    <property type="entry name" value="KR_dom"/>
</dbReference>
<dbReference type="PANTHER" id="PTHR42879:SF2">
    <property type="entry name" value="3-OXOACYL-[ACYL-CARRIER-PROTEIN] REDUCTASE FABG"/>
    <property type="match status" value="1"/>
</dbReference>
<evidence type="ECO:0000256" key="8">
    <source>
        <dbReference type="RuleBase" id="RU366074"/>
    </source>
</evidence>
<dbReference type="Proteomes" id="UP001357223">
    <property type="component" value="Chromosome"/>
</dbReference>
<evidence type="ECO:0000259" key="9">
    <source>
        <dbReference type="SMART" id="SM00822"/>
    </source>
</evidence>
<dbReference type="InterPro" id="IPR011284">
    <property type="entry name" value="3oxo_ACP_reduc"/>
</dbReference>
<dbReference type="Pfam" id="PF13561">
    <property type="entry name" value="adh_short_C2"/>
    <property type="match status" value="1"/>
</dbReference>
<dbReference type="NCBIfam" id="NF005559">
    <property type="entry name" value="PRK07231.1"/>
    <property type="match status" value="1"/>
</dbReference>
<feature type="domain" description="Ketoreductase" evidence="9">
    <location>
        <begin position="5"/>
        <end position="187"/>
    </location>
</feature>
<evidence type="ECO:0000313" key="10">
    <source>
        <dbReference type="EMBL" id="WVX79416.1"/>
    </source>
</evidence>
<dbReference type="PRINTS" id="PR00080">
    <property type="entry name" value="SDRFAMILY"/>
</dbReference>
<dbReference type="EC" id="1.1.1.100" evidence="3 8"/>
<dbReference type="PRINTS" id="PR00081">
    <property type="entry name" value="GDHRDH"/>
</dbReference>
<dbReference type="PROSITE" id="PS00061">
    <property type="entry name" value="ADH_SHORT"/>
    <property type="match status" value="1"/>
</dbReference>
<evidence type="ECO:0000256" key="3">
    <source>
        <dbReference type="ARBA" id="ARBA00012948"/>
    </source>
</evidence>
<sequence length="248" mass="26362">MLENQVAIITGSSQGIGAEMAKYFARLGASVVINYPFESEKERAREIVQGIASEGGKVIALKANVTNEDEVSKLVENTVKEFGRIDILVNNAGITRDSTMKKMTVEDFKFVLDTNLVGSFITSKAVLQVMADQGYGRIVNISSISGLQGNFGQANYASSKAGIVGLTKTMAIEYAKKGITVNAVAPGFVRTPMTDKIPEEIKSSMIAQIPVNRIGEPEDIAAATAFLASTQAGYITGQILSVNGGVLM</sequence>
<evidence type="ECO:0000256" key="6">
    <source>
        <dbReference type="ARBA" id="ARBA00023160"/>
    </source>
</evidence>
<dbReference type="NCBIfam" id="TIGR01830">
    <property type="entry name" value="3oxo_ACP_reduc"/>
    <property type="match status" value="1"/>
</dbReference>
<keyword evidence="6 8" id="KW-0275">Fatty acid biosynthesis</keyword>
<dbReference type="SUPFAM" id="SSF51735">
    <property type="entry name" value="NAD(P)-binding Rossmann-fold domains"/>
    <property type="match status" value="1"/>
</dbReference>
<gene>
    <name evidence="10" type="primary">fabG</name>
    <name evidence="10" type="ORF">R4Z09_19160</name>
</gene>
<comment type="pathway">
    <text evidence="1 8">Lipid metabolism; fatty acid biosynthesis.</text>
</comment>
<reference evidence="10 11" key="1">
    <citation type="submission" date="2023-10" db="EMBL/GenBank/DDBJ databases">
        <title>Niallia locisalis sp.nov. isolated from a salt pond sample.</title>
        <authorList>
            <person name="Li X.-J."/>
            <person name="Dong L."/>
        </authorList>
    </citation>
    <scope>NUCLEOTIDE SEQUENCE [LARGE SCALE GENOMIC DNA]</scope>
    <source>
        <strain evidence="10 11">DSM 29761</strain>
    </source>
</reference>
<dbReference type="NCBIfam" id="NF009466">
    <property type="entry name" value="PRK12826.1-2"/>
    <property type="match status" value="1"/>
</dbReference>
<dbReference type="SMART" id="SM00822">
    <property type="entry name" value="PKS_KR"/>
    <property type="match status" value="1"/>
</dbReference>
<evidence type="ECO:0000256" key="5">
    <source>
        <dbReference type="ARBA" id="ARBA00023002"/>
    </source>
</evidence>
<dbReference type="GO" id="GO:0004316">
    <property type="term" value="F:3-oxoacyl-[acyl-carrier-protein] reductase (NADPH) activity"/>
    <property type="evidence" value="ECO:0007669"/>
    <property type="project" value="UniProtKB-EC"/>
</dbReference>
<comment type="subunit">
    <text evidence="8">Homotetramer.</text>
</comment>
<name>A0ABZ2CAX2_9BACI</name>
<protein>
    <recommendedName>
        <fullName evidence="3 8">3-oxoacyl-[acyl-carrier-protein] reductase</fullName>
        <ecNumber evidence="3 8">1.1.1.100</ecNumber>
    </recommendedName>
</protein>
<keyword evidence="8" id="KW-0443">Lipid metabolism</keyword>
<dbReference type="InterPro" id="IPR020904">
    <property type="entry name" value="Sc_DH/Rdtase_CS"/>
</dbReference>
<evidence type="ECO:0000256" key="4">
    <source>
        <dbReference type="ARBA" id="ARBA00022832"/>
    </source>
</evidence>